<dbReference type="OrthoDB" id="3800235at2759"/>
<feature type="compositionally biased region" description="Basic and acidic residues" evidence="1">
    <location>
        <begin position="29"/>
        <end position="39"/>
    </location>
</feature>
<keyword evidence="3" id="KW-1185">Reference proteome</keyword>
<dbReference type="AlphaFoldDB" id="A0A9P9DZU9"/>
<sequence length="421" mass="48474">MGQSPSTLSLVGKSKTGAWDSRPTSSEKSTFKGDKSTYSEKEAEINEKSDLKSHLHHSCSLLGLPRDIRDIIYIYALTAEDGFTYGVSNGIFCLADKFGYPPKLCYATSFHDECQYNEDYLLEDSARFKPYVSRRAEAWRIEVNQLKYVCKQTYNETRGITLSINAGKKMMFHGTRTSRNLGVVGTELRGMTRTSGMANFVHFYENCSPAQREHIRNVDIIEIPLDDEQPRRDPYLPGSIVIENRSVVVTLQNWVESIMPISFRNAPKTRMVLSEDIERRAFRRRCAEMTGHGHPDSKSLYTICQLNPALRVIVRYNEYENAVDREWIKRMCAYSMALRNGEGHVTLSDKEKKCVRQLIFWDPHMKNSSVLENLRMSTSVNYPIMGTRPDYYFMDERPVSQAHFDQRLRLEEALKLFEGGV</sequence>
<comment type="caution">
    <text evidence="2">The sequence shown here is derived from an EMBL/GenBank/DDBJ whole genome shotgun (WGS) entry which is preliminary data.</text>
</comment>
<reference evidence="2" key="1">
    <citation type="journal article" date="2021" name="Nat. Commun.">
        <title>Genetic determinants of endophytism in the Arabidopsis root mycobiome.</title>
        <authorList>
            <person name="Mesny F."/>
            <person name="Miyauchi S."/>
            <person name="Thiergart T."/>
            <person name="Pickel B."/>
            <person name="Atanasova L."/>
            <person name="Karlsson M."/>
            <person name="Huettel B."/>
            <person name="Barry K.W."/>
            <person name="Haridas S."/>
            <person name="Chen C."/>
            <person name="Bauer D."/>
            <person name="Andreopoulos W."/>
            <person name="Pangilinan J."/>
            <person name="LaButti K."/>
            <person name="Riley R."/>
            <person name="Lipzen A."/>
            <person name="Clum A."/>
            <person name="Drula E."/>
            <person name="Henrissat B."/>
            <person name="Kohler A."/>
            <person name="Grigoriev I.V."/>
            <person name="Martin F.M."/>
            <person name="Hacquard S."/>
        </authorList>
    </citation>
    <scope>NUCLEOTIDE SEQUENCE</scope>
    <source>
        <strain evidence="2">MPI-CAGE-CH-0243</strain>
    </source>
</reference>
<name>A0A9P9DZU9_9PLEO</name>
<feature type="region of interest" description="Disordered" evidence="1">
    <location>
        <begin position="1"/>
        <end position="39"/>
    </location>
</feature>
<accession>A0A9P9DZU9</accession>
<gene>
    <name evidence="2" type="ORF">B0J11DRAFT_524387</name>
</gene>
<protein>
    <submittedName>
        <fullName evidence="2">Uncharacterized protein</fullName>
    </submittedName>
</protein>
<evidence type="ECO:0000313" key="2">
    <source>
        <dbReference type="EMBL" id="KAH7128211.1"/>
    </source>
</evidence>
<dbReference type="EMBL" id="JAGMWT010000005">
    <property type="protein sequence ID" value="KAH7128211.1"/>
    <property type="molecule type" value="Genomic_DNA"/>
</dbReference>
<evidence type="ECO:0000313" key="3">
    <source>
        <dbReference type="Proteomes" id="UP000700596"/>
    </source>
</evidence>
<proteinExistence type="predicted"/>
<evidence type="ECO:0000256" key="1">
    <source>
        <dbReference type="SAM" id="MobiDB-lite"/>
    </source>
</evidence>
<organism evidence="2 3">
    <name type="scientific">Dendryphion nanum</name>
    <dbReference type="NCBI Taxonomy" id="256645"/>
    <lineage>
        <taxon>Eukaryota</taxon>
        <taxon>Fungi</taxon>
        <taxon>Dikarya</taxon>
        <taxon>Ascomycota</taxon>
        <taxon>Pezizomycotina</taxon>
        <taxon>Dothideomycetes</taxon>
        <taxon>Pleosporomycetidae</taxon>
        <taxon>Pleosporales</taxon>
        <taxon>Torulaceae</taxon>
        <taxon>Dendryphion</taxon>
    </lineage>
</organism>
<dbReference type="Proteomes" id="UP000700596">
    <property type="component" value="Unassembled WGS sequence"/>
</dbReference>